<evidence type="ECO:0000313" key="4">
    <source>
        <dbReference type="EMBL" id="KAK6340839.1"/>
    </source>
</evidence>
<protein>
    <recommendedName>
        <fullName evidence="6">Bactericidal permeability-increasing protein</fullName>
    </recommendedName>
</protein>
<dbReference type="Pfam" id="PF14613">
    <property type="entry name" value="HAM1_C"/>
    <property type="match status" value="1"/>
</dbReference>
<feature type="compositionally biased region" description="Basic and acidic residues" evidence="1">
    <location>
        <begin position="215"/>
        <end position="225"/>
    </location>
</feature>
<evidence type="ECO:0008006" key="6">
    <source>
        <dbReference type="Google" id="ProtNLM"/>
    </source>
</evidence>
<dbReference type="PANTHER" id="PTHR31138:SF4">
    <property type="entry name" value="DUF5923 DOMAIN-CONTAINING PROTEIN"/>
    <property type="match status" value="1"/>
</dbReference>
<name>A0AAV9UEZ7_9PEZI</name>
<dbReference type="SUPFAM" id="SSF55394">
    <property type="entry name" value="Bactericidal permeability-increasing protein, BPI"/>
    <property type="match status" value="1"/>
</dbReference>
<dbReference type="Proteomes" id="UP001375240">
    <property type="component" value="Unassembled WGS sequence"/>
</dbReference>
<keyword evidence="5" id="KW-1185">Reference proteome</keyword>
<feature type="domain" description="HAM1-like C-terminal" evidence="2">
    <location>
        <begin position="603"/>
        <end position="665"/>
    </location>
</feature>
<dbReference type="Pfam" id="PF19343">
    <property type="entry name" value="HAM1_N"/>
    <property type="match status" value="2"/>
</dbReference>
<dbReference type="AlphaFoldDB" id="A0AAV9UEZ7"/>
<dbReference type="PANTHER" id="PTHR31138">
    <property type="entry name" value="CHROMOSOME 19, WHOLE GENOME SHOTGUN SEQUENCE"/>
    <property type="match status" value="1"/>
</dbReference>
<sequence length="750" mass="85201">MSVLSNVFGHTRPEEREPLLPQHRDHIAPDVVTGHQKTLDKKLHAYLIIRALARGYLPSNEQTIVLLRKLLASSVLAPENKYLTYDGRKFVSLNRRLVKQLIELLQTKNPGDEFQDFLWALGKAHLHVDLQSLGHAATDFKTANYRAAYSSFTTITSLLFQNPDFNKLLADILAACRQAVASGVSTAADYAEQVAEEIEPPDTRLDAIGDEPEPEQPRVDQETKQTIKQVENKVEEGIKEAAKDAKETLEETITPERKTAMKERVRQAVIRLRKNADYDTSVATLTLLLKSYLTAYSTVVTDVAEEVSEDVKPNKELVKAGNLFWKFITSFGERREWDKFHKKLKKVMEHKDNDPEFENIVVLAADSFRRLLTDPEYLFTDEDETMRRFKELNRKIKDTTGGDLGNDVEDLAKQLEKVMISVYHDKQVSGIKDTSFSMADLALTSEDDRGFNMNLFSDVLNVLIPLALETIQYIPIPRLTIVSEHIDVLLEPIIFEPGKTVNSSSFLPYRVAIVTVNEAEVFKDWRRTQTQVSSTARVKIEGVTFKAEDVGYIMKVHRNWLVNFTDTGIAAVRMDEKGIDIYLDLEFTRSSIDELVILKRVHVNLHKVDFTLRRSKFSFLAWLFKPLVKPMLRKLLQNSMEQAIEDGLRGLNREMIYTRERLRAARIANPRDLTTFIRAVLARWTAPADLPVDVGVDWRAHRPNGRAEAPFDGEYAPGSLVGLVETEAMGAGERVEEGDEGGWRNACFAI</sequence>
<dbReference type="GO" id="GO:0008289">
    <property type="term" value="F:lipid binding"/>
    <property type="evidence" value="ECO:0007669"/>
    <property type="project" value="InterPro"/>
</dbReference>
<feature type="domain" description="HAM1-like N-terminal" evidence="3">
    <location>
        <begin position="35"/>
        <end position="213"/>
    </location>
</feature>
<feature type="region of interest" description="Disordered" evidence="1">
    <location>
        <begin position="200"/>
        <end position="225"/>
    </location>
</feature>
<comment type="caution">
    <text evidence="4">The sequence shown here is derived from an EMBL/GenBank/DDBJ whole genome shotgun (WGS) entry which is preliminary data.</text>
</comment>
<evidence type="ECO:0000259" key="3">
    <source>
        <dbReference type="Pfam" id="PF19343"/>
    </source>
</evidence>
<feature type="domain" description="HAM1-like N-terminal" evidence="3">
    <location>
        <begin position="218"/>
        <end position="587"/>
    </location>
</feature>
<proteinExistence type="predicted"/>
<dbReference type="EMBL" id="JAVHNQ010000008">
    <property type="protein sequence ID" value="KAK6340839.1"/>
    <property type="molecule type" value="Genomic_DNA"/>
</dbReference>
<accession>A0AAV9UEZ7</accession>
<dbReference type="Gene3D" id="3.15.10.10">
    <property type="entry name" value="Bactericidal permeability-increasing protein, domain 1"/>
    <property type="match status" value="1"/>
</dbReference>
<organism evidence="4 5">
    <name type="scientific">Orbilia brochopaga</name>
    <dbReference type="NCBI Taxonomy" id="3140254"/>
    <lineage>
        <taxon>Eukaryota</taxon>
        <taxon>Fungi</taxon>
        <taxon>Dikarya</taxon>
        <taxon>Ascomycota</taxon>
        <taxon>Pezizomycotina</taxon>
        <taxon>Orbiliomycetes</taxon>
        <taxon>Orbiliales</taxon>
        <taxon>Orbiliaceae</taxon>
        <taxon>Orbilia</taxon>
    </lineage>
</organism>
<dbReference type="InterPro" id="IPR027842">
    <property type="entry name" value="HAM1-like_C"/>
</dbReference>
<dbReference type="InterPro" id="IPR045967">
    <property type="entry name" value="HAM1-like_N"/>
</dbReference>
<evidence type="ECO:0000259" key="2">
    <source>
        <dbReference type="Pfam" id="PF14613"/>
    </source>
</evidence>
<evidence type="ECO:0000313" key="5">
    <source>
        <dbReference type="Proteomes" id="UP001375240"/>
    </source>
</evidence>
<evidence type="ECO:0000256" key="1">
    <source>
        <dbReference type="SAM" id="MobiDB-lite"/>
    </source>
</evidence>
<dbReference type="InterPro" id="IPR017943">
    <property type="entry name" value="Bactericidal_perm-incr_a/b_dom"/>
</dbReference>
<gene>
    <name evidence="4" type="ORF">TWF696_009157</name>
</gene>
<reference evidence="4 5" key="1">
    <citation type="submission" date="2019-10" db="EMBL/GenBank/DDBJ databases">
        <authorList>
            <person name="Palmer J.M."/>
        </authorList>
    </citation>
    <scope>NUCLEOTIDE SEQUENCE [LARGE SCALE GENOMIC DNA]</scope>
    <source>
        <strain evidence="4 5">TWF696</strain>
    </source>
</reference>